<dbReference type="SUPFAM" id="SSF49899">
    <property type="entry name" value="Concanavalin A-like lectins/glucanases"/>
    <property type="match status" value="1"/>
</dbReference>
<sequence length="378" mass="39650">MPALPGATPPAVPGPALPSVPPAVPPLPRLTEKSAASAKPTASAPGKASASAGAARWRVLFSDDFSGAKGTGPGPEWLPDLGHRTRSPLGGLGPERFGTGEIARMTADPANVATDGKGRLALTPRRAGTAWTSARINSAKVFRFADGTRTAVEASIRMPEISGVRAGGYWPAFWLLNQAQRLHPEQGNWPSGGEIDIVENVNGENTAHFTVHCGIRGEGSAGGPCREPVGRGASAECAPVSCSAGFHTYRLEFDRRTDAEEMRWYLDGKQVHRIARDAAPGNVPGKRWRKAWDAMTSGEGFFVIFNVAMGGSMPRAHGADAGPATEPGRSMLVDRVAVSMEVPAADPAGNRKPAQPGGVDVHHAIPPLQTPVDQQALR</sequence>
<keyword evidence="5" id="KW-1185">Reference proteome</keyword>
<dbReference type="PANTHER" id="PTHR10963:SF55">
    <property type="entry name" value="GLYCOSIDE HYDROLASE FAMILY 16 PROTEIN"/>
    <property type="match status" value="1"/>
</dbReference>
<proteinExistence type="inferred from homology"/>
<dbReference type="Pfam" id="PF26113">
    <property type="entry name" value="GH16_XgeA"/>
    <property type="match status" value="1"/>
</dbReference>
<comment type="caution">
    <text evidence="4">The sequence shown here is derived from an EMBL/GenBank/DDBJ whole genome shotgun (WGS) entry which is preliminary data.</text>
</comment>
<evidence type="ECO:0000313" key="5">
    <source>
        <dbReference type="Proteomes" id="UP000272400"/>
    </source>
</evidence>
<dbReference type="AlphaFoldDB" id="A0A3N1D712"/>
<protein>
    <submittedName>
        <fullName evidence="4">Glycosyl hydrolase family 16</fullName>
    </submittedName>
</protein>
<accession>A0A3N1D712</accession>
<dbReference type="GO" id="GO:0004553">
    <property type="term" value="F:hydrolase activity, hydrolyzing O-glycosyl compounds"/>
    <property type="evidence" value="ECO:0007669"/>
    <property type="project" value="InterPro"/>
</dbReference>
<feature type="region of interest" description="Disordered" evidence="2">
    <location>
        <begin position="1"/>
        <end position="50"/>
    </location>
</feature>
<dbReference type="Proteomes" id="UP000272400">
    <property type="component" value="Unassembled WGS sequence"/>
</dbReference>
<dbReference type="InterPro" id="IPR050546">
    <property type="entry name" value="Glycosyl_Hydrlase_16"/>
</dbReference>
<evidence type="ECO:0000259" key="3">
    <source>
        <dbReference type="PROSITE" id="PS51762"/>
    </source>
</evidence>
<feature type="region of interest" description="Disordered" evidence="2">
    <location>
        <begin position="343"/>
        <end position="378"/>
    </location>
</feature>
<dbReference type="InterPro" id="IPR013320">
    <property type="entry name" value="ConA-like_dom_sf"/>
</dbReference>
<dbReference type="GO" id="GO:0005975">
    <property type="term" value="P:carbohydrate metabolic process"/>
    <property type="evidence" value="ECO:0007669"/>
    <property type="project" value="InterPro"/>
</dbReference>
<gene>
    <name evidence="4" type="ORF">EDD29_7000</name>
</gene>
<evidence type="ECO:0000313" key="4">
    <source>
        <dbReference type="EMBL" id="ROO89311.1"/>
    </source>
</evidence>
<feature type="domain" description="GH16" evidence="3">
    <location>
        <begin position="20"/>
        <end position="344"/>
    </location>
</feature>
<comment type="similarity">
    <text evidence="1">Belongs to the glycosyl hydrolase 16 family.</text>
</comment>
<evidence type="ECO:0000256" key="2">
    <source>
        <dbReference type="SAM" id="MobiDB-lite"/>
    </source>
</evidence>
<dbReference type="Gene3D" id="2.60.120.200">
    <property type="match status" value="1"/>
</dbReference>
<keyword evidence="4" id="KW-0378">Hydrolase</keyword>
<evidence type="ECO:0000256" key="1">
    <source>
        <dbReference type="ARBA" id="ARBA00006865"/>
    </source>
</evidence>
<organism evidence="4 5">
    <name type="scientific">Actinocorallia herbida</name>
    <dbReference type="NCBI Taxonomy" id="58109"/>
    <lineage>
        <taxon>Bacteria</taxon>
        <taxon>Bacillati</taxon>
        <taxon>Actinomycetota</taxon>
        <taxon>Actinomycetes</taxon>
        <taxon>Streptosporangiales</taxon>
        <taxon>Thermomonosporaceae</taxon>
        <taxon>Actinocorallia</taxon>
    </lineage>
</organism>
<dbReference type="PROSITE" id="PS51762">
    <property type="entry name" value="GH16_2"/>
    <property type="match status" value="1"/>
</dbReference>
<reference evidence="4 5" key="1">
    <citation type="submission" date="2018-11" db="EMBL/GenBank/DDBJ databases">
        <title>Sequencing the genomes of 1000 actinobacteria strains.</title>
        <authorList>
            <person name="Klenk H.-P."/>
        </authorList>
    </citation>
    <scope>NUCLEOTIDE SEQUENCE [LARGE SCALE GENOMIC DNA]</scope>
    <source>
        <strain evidence="4 5">DSM 44254</strain>
    </source>
</reference>
<dbReference type="EMBL" id="RJKE01000001">
    <property type="protein sequence ID" value="ROO89311.1"/>
    <property type="molecule type" value="Genomic_DNA"/>
</dbReference>
<dbReference type="InterPro" id="IPR000757">
    <property type="entry name" value="Beta-glucanase-like"/>
</dbReference>
<feature type="compositionally biased region" description="Pro residues" evidence="2">
    <location>
        <begin position="7"/>
        <end position="28"/>
    </location>
</feature>
<feature type="compositionally biased region" description="Low complexity" evidence="2">
    <location>
        <begin position="34"/>
        <end position="50"/>
    </location>
</feature>
<name>A0A3N1D712_9ACTN</name>
<dbReference type="PANTHER" id="PTHR10963">
    <property type="entry name" value="GLYCOSYL HYDROLASE-RELATED"/>
    <property type="match status" value="1"/>
</dbReference>
<feature type="region of interest" description="Disordered" evidence="2">
    <location>
        <begin position="66"/>
        <end position="92"/>
    </location>
</feature>